<reference evidence="2 3" key="1">
    <citation type="submission" date="2018-01" db="EMBL/GenBank/DDBJ databases">
        <title>Whole genome sequencing of Histamine producing bacteria.</title>
        <authorList>
            <person name="Butler K."/>
        </authorList>
    </citation>
    <scope>NUCLEOTIDE SEQUENCE [LARGE SCALE GENOMIC DNA]</scope>
    <source>
        <strain evidence="2 3">JCM 12947</strain>
    </source>
</reference>
<dbReference type="AlphaFoldDB" id="A0A2T3JBB6"/>
<accession>A0A2T3JBB6</accession>
<gene>
    <name evidence="2" type="ORF">C9J12_19800</name>
</gene>
<evidence type="ECO:0000256" key="1">
    <source>
        <dbReference type="SAM" id="SignalP"/>
    </source>
</evidence>
<feature type="chain" id="PRO_5015619581" evidence="1">
    <location>
        <begin position="19"/>
        <end position="192"/>
    </location>
</feature>
<dbReference type="RefSeq" id="WP_107244284.1">
    <property type="nucleotide sequence ID" value="NZ_PYMJ01000024.1"/>
</dbReference>
<sequence length="192" mass="20893">MKKWMKLSGIIASTVVLAACANQNSQQDNATAVVVPIEQADDALTIEDVSIALYSEIWLNSMPMIEDEGSVGIGASSAAKGRLLASIQLLSPQSDALYQGIKVKQIVLKNAEQQWLLTANDDNDFDVNIMEQSYLQNSMGQNGESYQSGVEFMLRDGPSWAPASLVDVTVTLVKSGKEYTITQRDVTVNQVF</sequence>
<evidence type="ECO:0000313" key="3">
    <source>
        <dbReference type="Proteomes" id="UP000240987"/>
    </source>
</evidence>
<dbReference type="EMBL" id="PYMJ01000024">
    <property type="protein sequence ID" value="PSU46103.1"/>
    <property type="molecule type" value="Genomic_DNA"/>
</dbReference>
<keyword evidence="3" id="KW-1185">Reference proteome</keyword>
<proteinExistence type="predicted"/>
<dbReference type="PROSITE" id="PS51257">
    <property type="entry name" value="PROKAR_LIPOPROTEIN"/>
    <property type="match status" value="1"/>
</dbReference>
<organism evidence="2 3">
    <name type="scientific">Photobacterium frigidiphilum</name>
    <dbReference type="NCBI Taxonomy" id="264736"/>
    <lineage>
        <taxon>Bacteria</taxon>
        <taxon>Pseudomonadati</taxon>
        <taxon>Pseudomonadota</taxon>
        <taxon>Gammaproteobacteria</taxon>
        <taxon>Vibrionales</taxon>
        <taxon>Vibrionaceae</taxon>
        <taxon>Photobacterium</taxon>
    </lineage>
</organism>
<comment type="caution">
    <text evidence="2">The sequence shown here is derived from an EMBL/GenBank/DDBJ whole genome shotgun (WGS) entry which is preliminary data.</text>
</comment>
<feature type="signal peptide" evidence="1">
    <location>
        <begin position="1"/>
        <end position="18"/>
    </location>
</feature>
<dbReference type="OrthoDB" id="5814891at2"/>
<evidence type="ECO:0000313" key="2">
    <source>
        <dbReference type="EMBL" id="PSU46103.1"/>
    </source>
</evidence>
<dbReference type="Proteomes" id="UP000240987">
    <property type="component" value="Unassembled WGS sequence"/>
</dbReference>
<keyword evidence="1" id="KW-0732">Signal</keyword>
<name>A0A2T3JBB6_9GAMM</name>
<protein>
    <submittedName>
        <fullName evidence="2">Uncharacterized protein</fullName>
    </submittedName>
</protein>